<dbReference type="Proteomes" id="UP000192678">
    <property type="component" value="Unassembled WGS sequence"/>
</dbReference>
<feature type="compositionally biased region" description="Basic and acidic residues" evidence="1">
    <location>
        <begin position="148"/>
        <end position="160"/>
    </location>
</feature>
<gene>
    <name evidence="3" type="ORF">SAMN04488101_10116</name>
</gene>
<evidence type="ECO:0000313" key="4">
    <source>
        <dbReference type="Proteomes" id="UP000192678"/>
    </source>
</evidence>
<keyword evidence="2" id="KW-0472">Membrane</keyword>
<dbReference type="PANTHER" id="PTHR34219">
    <property type="entry name" value="IRON-REGULATED INNER MEMBRANE PROTEIN-RELATED"/>
    <property type="match status" value="1"/>
</dbReference>
<feature type="transmembrane region" description="Helical" evidence="2">
    <location>
        <begin position="426"/>
        <end position="447"/>
    </location>
</feature>
<feature type="region of interest" description="Disordered" evidence="1">
    <location>
        <begin position="127"/>
        <end position="170"/>
    </location>
</feature>
<dbReference type="PANTHER" id="PTHR34219:SF3">
    <property type="entry name" value="BLL7967 PROTEIN"/>
    <property type="match status" value="1"/>
</dbReference>
<protein>
    <submittedName>
        <fullName evidence="3">Uncharacterized iron-regulated membrane protein</fullName>
    </submittedName>
</protein>
<feature type="transmembrane region" description="Helical" evidence="2">
    <location>
        <begin position="224"/>
        <end position="248"/>
    </location>
</feature>
<keyword evidence="4" id="KW-1185">Reference proteome</keyword>
<feature type="compositionally biased region" description="Basic and acidic residues" evidence="1">
    <location>
        <begin position="127"/>
        <end position="141"/>
    </location>
</feature>
<evidence type="ECO:0000256" key="2">
    <source>
        <dbReference type="SAM" id="Phobius"/>
    </source>
</evidence>
<dbReference type="EMBL" id="FWYB01000001">
    <property type="protein sequence ID" value="SMC51373.1"/>
    <property type="molecule type" value="Genomic_DNA"/>
</dbReference>
<sequence length="466" mass="51697">MEMILLALSIKNTYHTTKLMTAQKTKSAWQKIRKFFNDVHLWIGLTSGIIVILVCLSGTLYVFNTELREMASPELYKVKNENGSKPIAVEELIAKVKASTGGKVASVKIPSDPNRTYQFMVRLKEEGKKKAEKGEHKEKESLGAGGKDGAKKGKNPEMAKEGAGGGKRPSAFAVNPYTGEVLGNISESKSATADFMKTMFSLHRWLLLDKIEKPLIGELENRKLGSYITGAATILFTLGVITGMVIWFPQKIRAWKQGLKIKWNGSWKRTNHDLHNSLGFYACIFFFLMGITGPQWSFSWYRDALRKTLGTYQPEGFEAPKDPVSKISDKTTKLNIAGYIAAADKVLDYKGDYSISLPKDSVAAVAITKNKSGFFASAAGDKLLLDQYDAAVLKTEIFKDKPFNERVSGSIKALHLGDVYGMFTKIIYFFACLIATSLPITGTMIWLNKLKKKNKAGKKKVMQPAL</sequence>
<feature type="transmembrane region" description="Helical" evidence="2">
    <location>
        <begin position="39"/>
        <end position="63"/>
    </location>
</feature>
<keyword evidence="2" id="KW-0812">Transmembrane</keyword>
<organism evidence="3 4">
    <name type="scientific">Pedobacter nyackensis</name>
    <dbReference type="NCBI Taxonomy" id="475255"/>
    <lineage>
        <taxon>Bacteria</taxon>
        <taxon>Pseudomonadati</taxon>
        <taxon>Bacteroidota</taxon>
        <taxon>Sphingobacteriia</taxon>
        <taxon>Sphingobacteriales</taxon>
        <taxon>Sphingobacteriaceae</taxon>
        <taxon>Pedobacter</taxon>
    </lineage>
</organism>
<dbReference type="AlphaFoldDB" id="A0A1W1ZSP5"/>
<evidence type="ECO:0000256" key="1">
    <source>
        <dbReference type="SAM" id="MobiDB-lite"/>
    </source>
</evidence>
<proteinExistence type="predicted"/>
<keyword evidence="2" id="KW-1133">Transmembrane helix</keyword>
<dbReference type="InterPro" id="IPR005625">
    <property type="entry name" value="PepSY-ass_TM"/>
</dbReference>
<reference evidence="3 4" key="1">
    <citation type="submission" date="2017-04" db="EMBL/GenBank/DDBJ databases">
        <authorList>
            <person name="Afonso C.L."/>
            <person name="Miller P.J."/>
            <person name="Scott M.A."/>
            <person name="Spackman E."/>
            <person name="Goraichik I."/>
            <person name="Dimitrov K.M."/>
            <person name="Suarez D.L."/>
            <person name="Swayne D.E."/>
        </authorList>
    </citation>
    <scope>NUCLEOTIDE SEQUENCE [LARGE SCALE GENOMIC DNA]</scope>
    <source>
        <strain evidence="3 4">DSM 19625</strain>
    </source>
</reference>
<evidence type="ECO:0000313" key="3">
    <source>
        <dbReference type="EMBL" id="SMC51373.1"/>
    </source>
</evidence>
<dbReference type="Pfam" id="PF03929">
    <property type="entry name" value="PepSY_TM"/>
    <property type="match status" value="1"/>
</dbReference>
<accession>A0A1W1ZSP5</accession>
<feature type="transmembrane region" description="Helical" evidence="2">
    <location>
        <begin position="278"/>
        <end position="298"/>
    </location>
</feature>
<name>A0A1W1ZSP5_9SPHI</name>
<dbReference type="STRING" id="475255.SAMN04488101_10116"/>